<dbReference type="Pfam" id="PF10112">
    <property type="entry name" value="Halogen_Hydrol"/>
    <property type="match status" value="1"/>
</dbReference>
<name>R9CBB5_9CLOT</name>
<gene>
    <name evidence="3" type="ORF">A500_12799</name>
</gene>
<reference evidence="3 4" key="1">
    <citation type="submission" date="2013-03" db="EMBL/GenBank/DDBJ databases">
        <title>Whole genome shotgun sequencing of Clostridium sartagoforme AAU1.</title>
        <authorList>
            <person name="Joshi C.G."/>
            <person name="Duggirala S.M."/>
            <person name="Nathani N.M."/>
            <person name="Bhatt V.D."/>
            <person name="Patel A.K."/>
            <person name="Pandya P.R."/>
            <person name="KaPatel J.A."/>
        </authorList>
    </citation>
    <scope>NUCLEOTIDE SEQUENCE [LARGE SCALE GENOMIC DNA]</scope>
    <source>
        <strain evidence="3 4">AAU1</strain>
    </source>
</reference>
<keyword evidence="2" id="KW-0472">Membrane</keyword>
<dbReference type="InterPro" id="IPR018770">
    <property type="entry name" value="ChloroindolylP_hydrolase"/>
</dbReference>
<protein>
    <submittedName>
        <fullName evidence="3">5-bromo-4-chloroindolyl phosphate hydrolysis protein</fullName>
    </submittedName>
</protein>
<sequence>MDKKEFSDLEDQIMNTVKSALNAIDFATLKRDFTNKADDTMSKVKSKIKEYNEKVESKYTEIDKSAKNKISLYIDKRPTGTVSGILYIVIGSMVSVPLGVLLIIYMLWTSLISGFLVSSTIGLGILVAFFVGSIGLIFRGVNLRKRVRRFKRYVRYLDNKGYCLIEDLANTVRMKNKFVIKDLKRMIELGMFKEAHIDEEKTYLMINDDVYKDYLNLKAQEANRDKQREEQEVREEKFNSEGEELRAVIQKGKNYTEEIEVVKNKINNREFILKLDKLRNIVIQILNYIEKNPKKIQEVNKFINHYLPITIKLVNSYKELNEQQVQGENIKTAKNEIEKSIDVINIAFEKLLDDLFEDVALDISTDISVLKTLFTQEGLTDKSDFKK</sequence>
<evidence type="ECO:0000256" key="2">
    <source>
        <dbReference type="SAM" id="Phobius"/>
    </source>
</evidence>
<proteinExistence type="predicted"/>
<dbReference type="EMBL" id="ASRV01000150">
    <property type="protein sequence ID" value="EOR24481.1"/>
    <property type="molecule type" value="Genomic_DNA"/>
</dbReference>
<evidence type="ECO:0000313" key="3">
    <source>
        <dbReference type="EMBL" id="EOR24481.1"/>
    </source>
</evidence>
<evidence type="ECO:0000313" key="4">
    <source>
        <dbReference type="Proteomes" id="UP000013988"/>
    </source>
</evidence>
<keyword evidence="1" id="KW-0175">Coiled coil</keyword>
<accession>R9CBB5</accession>
<dbReference type="Proteomes" id="UP000013988">
    <property type="component" value="Unassembled WGS sequence"/>
</dbReference>
<keyword evidence="2" id="KW-1133">Transmembrane helix</keyword>
<organism evidence="3 4">
    <name type="scientific">Clostridium sartagoforme AAU1</name>
    <dbReference type="NCBI Taxonomy" id="1202534"/>
    <lineage>
        <taxon>Bacteria</taxon>
        <taxon>Bacillati</taxon>
        <taxon>Bacillota</taxon>
        <taxon>Clostridia</taxon>
        <taxon>Eubacteriales</taxon>
        <taxon>Clostridiaceae</taxon>
        <taxon>Clostridium</taxon>
    </lineage>
</organism>
<feature type="transmembrane region" description="Helical" evidence="2">
    <location>
        <begin position="114"/>
        <end position="138"/>
    </location>
</feature>
<evidence type="ECO:0000256" key="1">
    <source>
        <dbReference type="SAM" id="Coils"/>
    </source>
</evidence>
<keyword evidence="4" id="KW-1185">Reference proteome</keyword>
<feature type="coiled-coil region" evidence="1">
    <location>
        <begin position="212"/>
        <end position="239"/>
    </location>
</feature>
<dbReference type="PATRIC" id="fig|1202534.3.peg.2538"/>
<dbReference type="RefSeq" id="WP_016207881.1">
    <property type="nucleotide sequence ID" value="NZ_ASRV01000150.1"/>
</dbReference>
<dbReference type="OrthoDB" id="9782052at2"/>
<feature type="transmembrane region" description="Helical" evidence="2">
    <location>
        <begin position="85"/>
        <end position="108"/>
    </location>
</feature>
<dbReference type="AlphaFoldDB" id="R9CBB5"/>
<comment type="caution">
    <text evidence="3">The sequence shown here is derived from an EMBL/GenBank/DDBJ whole genome shotgun (WGS) entry which is preliminary data.</text>
</comment>
<keyword evidence="2" id="KW-0812">Transmembrane</keyword>